<dbReference type="Proteomes" id="UP000070412">
    <property type="component" value="Unassembled WGS sequence"/>
</dbReference>
<keyword evidence="11" id="KW-0460">Magnesium</keyword>
<evidence type="ECO:0000313" key="17">
    <source>
        <dbReference type="Proteomes" id="UP000070412"/>
    </source>
</evidence>
<keyword evidence="5" id="KW-0963">Cytoplasm</keyword>
<gene>
    <name evidence="15" type="ORF">SSS_1929</name>
</gene>
<dbReference type="PANTHER" id="PTHR13697">
    <property type="entry name" value="PHOSPHOFRUCTOKINASE"/>
    <property type="match status" value="1"/>
</dbReference>
<evidence type="ECO:0000256" key="5">
    <source>
        <dbReference type="ARBA" id="ARBA00022490"/>
    </source>
</evidence>
<evidence type="ECO:0000256" key="13">
    <source>
        <dbReference type="ARBA" id="ARBA00048070"/>
    </source>
</evidence>
<evidence type="ECO:0000256" key="8">
    <source>
        <dbReference type="ARBA" id="ARBA00022741"/>
    </source>
</evidence>
<sequence length="798" mass="90603">MSFYFKNLNTLEDVEKDRSFSSLPKGSIAVLTSGGDCQGMNSVLYGLSCRFISAKNKSNQSGELFDIELYLIIDGFKGLIDGTSKSFIKADLKLLADHLYAGGTIIGSSRCREFYHRDGRRKAAFNLLKFNIENLIVIGGDGSLTGANLLKKEWSCYVAEMIKLGDLSVEKSHSRLNVIGIIGSIDNDFFGSEMTIGADTALARVVESIDAIKVTAKSHSRVMIIEVMGRNCGYLTLSSGLATEASYVFIPESPHKSTDEWKQKLINRINFERSNGQYFHIILVAEGASDQDGVPIRSESIKEYLNKDCDLESRIVVLGHLQRGGQTSIFDHLMSLQMGVEAYEILCKESDLNITLTINNGVIQRKSLPSSIEEKNNLIKFIREKKWSQAIEHRGSNFHVTWHNFRILMSEPVANFCPTNQSSWAIVFCCRIPMCGMNAILYALTRYGHSQTIPVLGFRNGFEGLIENSFIQLQWQQVSGLTGQSGIILGCESSHRNCSQISDESITIIVDNLRTNRIKSLCFVGDRQAFQVLKNLYTNRKRYDYLARLKYGYIPMSICDQNLIVSSKQFDEKMSDRNEKKITASKNSIQIEWSKLGRDSMLNKTMRLICDLIHSINGSHNQLYLIRLNLNMMTTAFAEPSLFSLAVGATAIYPFEKTYLDCCLELNDENIERDAQQIRDRILQTNENKFILIHNTYWNHITRIYQLVMNNQSRNEEIRIQLNHLDLNRLQSPSSVSPFDRKLGVKLGMECGRYFCTDHFDHNHPIVINRPSLIKSTTLWNEFTAQNDSIFLFKSNYE</sequence>
<dbReference type="OrthoDB" id="537915at2759"/>
<dbReference type="GO" id="GO:0005945">
    <property type="term" value="C:6-phosphofructokinase complex"/>
    <property type="evidence" value="ECO:0007669"/>
    <property type="project" value="TreeGrafter"/>
</dbReference>
<dbReference type="AlphaFoldDB" id="A0A834RCM0"/>
<evidence type="ECO:0000256" key="10">
    <source>
        <dbReference type="ARBA" id="ARBA00022840"/>
    </source>
</evidence>
<dbReference type="Gene3D" id="3.40.50.460">
    <property type="entry name" value="Phosphofructokinase domain"/>
    <property type="match status" value="2"/>
</dbReference>
<evidence type="ECO:0000256" key="1">
    <source>
        <dbReference type="ARBA" id="ARBA00001946"/>
    </source>
</evidence>
<dbReference type="EnsemblMetazoa" id="SSS_1929s_mrna">
    <property type="protein sequence ID" value="KAF7494089.1"/>
    <property type="gene ID" value="SSS_1929"/>
</dbReference>
<evidence type="ECO:0000256" key="11">
    <source>
        <dbReference type="ARBA" id="ARBA00022842"/>
    </source>
</evidence>
<dbReference type="PANTHER" id="PTHR13697:SF4">
    <property type="entry name" value="ATP-DEPENDENT 6-PHOSPHOFRUCTOKINASE"/>
    <property type="match status" value="1"/>
</dbReference>
<comment type="subcellular location">
    <subcellularLocation>
        <location evidence="2">Cytoplasm</location>
    </subcellularLocation>
</comment>
<comment type="pathway">
    <text evidence="3">Carbohydrate degradation; glycolysis; D-glyceraldehyde 3-phosphate and glycerone phosphate from D-glucose: step 3/4.</text>
</comment>
<evidence type="ECO:0000256" key="6">
    <source>
        <dbReference type="ARBA" id="ARBA00022679"/>
    </source>
</evidence>
<evidence type="ECO:0000256" key="4">
    <source>
        <dbReference type="ARBA" id="ARBA00012055"/>
    </source>
</evidence>
<feature type="domain" description="Phosphofructokinase" evidence="14">
    <location>
        <begin position="28"/>
        <end position="346"/>
    </location>
</feature>
<dbReference type="InterPro" id="IPR022953">
    <property type="entry name" value="ATP_PFK"/>
</dbReference>
<proteinExistence type="predicted"/>
<keyword evidence="17" id="KW-1185">Reference proteome</keyword>
<dbReference type="GO" id="GO:0003872">
    <property type="term" value="F:6-phosphofructokinase activity"/>
    <property type="evidence" value="ECO:0007669"/>
    <property type="project" value="UniProtKB-EC"/>
</dbReference>
<dbReference type="UniPathway" id="UPA00109">
    <property type="reaction ID" value="UER00182"/>
</dbReference>
<evidence type="ECO:0000256" key="12">
    <source>
        <dbReference type="ARBA" id="ARBA00023152"/>
    </source>
</evidence>
<dbReference type="OMA" id="KLGRDSM"/>
<keyword evidence="10" id="KW-0067">ATP-binding</keyword>
<dbReference type="GO" id="GO:0006002">
    <property type="term" value="P:fructose 6-phosphate metabolic process"/>
    <property type="evidence" value="ECO:0007669"/>
    <property type="project" value="InterPro"/>
</dbReference>
<comment type="cofactor">
    <cofactor evidence="1">
        <name>Mg(2+)</name>
        <dbReference type="ChEBI" id="CHEBI:18420"/>
    </cofactor>
</comment>
<evidence type="ECO:0000256" key="7">
    <source>
        <dbReference type="ARBA" id="ARBA00022723"/>
    </source>
</evidence>
<keyword evidence="6" id="KW-0808">Transferase</keyword>
<dbReference type="GO" id="GO:0061621">
    <property type="term" value="P:canonical glycolysis"/>
    <property type="evidence" value="ECO:0007669"/>
    <property type="project" value="TreeGrafter"/>
</dbReference>
<dbReference type="GO" id="GO:0005524">
    <property type="term" value="F:ATP binding"/>
    <property type="evidence" value="ECO:0007669"/>
    <property type="project" value="UniProtKB-KW"/>
</dbReference>
<reference evidence="17" key="1">
    <citation type="journal article" date="2020" name="PLoS Negl. Trop. Dis.">
        <title>High-quality nuclear genome for Sarcoptes scabiei-A critical resource for a neglected parasite.</title>
        <authorList>
            <person name="Korhonen P.K."/>
            <person name="Gasser R.B."/>
            <person name="Ma G."/>
            <person name="Wang T."/>
            <person name="Stroehlein A.J."/>
            <person name="Young N.D."/>
            <person name="Ang C.S."/>
            <person name="Fernando D.D."/>
            <person name="Lu H.C."/>
            <person name="Taylor S."/>
            <person name="Reynolds S.L."/>
            <person name="Mofiz E."/>
            <person name="Najaraj S.H."/>
            <person name="Gowda H."/>
            <person name="Madugundu A."/>
            <person name="Renuse S."/>
            <person name="Holt D."/>
            <person name="Pandey A."/>
            <person name="Papenfuss A.T."/>
            <person name="Fischer K."/>
        </authorList>
    </citation>
    <scope>NUCLEOTIDE SEQUENCE [LARGE SCALE GENOMIC DNA]</scope>
</reference>
<keyword evidence="8" id="KW-0547">Nucleotide-binding</keyword>
<protein>
    <recommendedName>
        <fullName evidence="4">6-phosphofructokinase</fullName>
        <ecNumber evidence="4">2.7.1.11</ecNumber>
    </recommendedName>
</protein>
<evidence type="ECO:0000256" key="2">
    <source>
        <dbReference type="ARBA" id="ARBA00004496"/>
    </source>
</evidence>
<organism evidence="15">
    <name type="scientific">Sarcoptes scabiei</name>
    <name type="common">Itch mite</name>
    <name type="synonym">Acarus scabiei</name>
    <dbReference type="NCBI Taxonomy" id="52283"/>
    <lineage>
        <taxon>Eukaryota</taxon>
        <taxon>Metazoa</taxon>
        <taxon>Ecdysozoa</taxon>
        <taxon>Arthropoda</taxon>
        <taxon>Chelicerata</taxon>
        <taxon>Arachnida</taxon>
        <taxon>Acari</taxon>
        <taxon>Acariformes</taxon>
        <taxon>Sarcoptiformes</taxon>
        <taxon>Astigmata</taxon>
        <taxon>Psoroptidia</taxon>
        <taxon>Sarcoptoidea</taxon>
        <taxon>Sarcoptidae</taxon>
        <taxon>Sarcoptinae</taxon>
        <taxon>Sarcoptes</taxon>
    </lineage>
</organism>
<keyword evidence="7" id="KW-0479">Metal-binding</keyword>
<reference evidence="15" key="2">
    <citation type="submission" date="2020-01" db="EMBL/GenBank/DDBJ databases">
        <authorList>
            <person name="Korhonen P.K.K."/>
            <person name="Guangxu M.G."/>
            <person name="Wang T.W."/>
            <person name="Stroehlein A.J.S."/>
            <person name="Young N.D."/>
            <person name="Ang C.-S.A."/>
            <person name="Fernando D.W.F."/>
            <person name="Lu H.L."/>
            <person name="Taylor S.T."/>
            <person name="Ehtesham M.E.M."/>
            <person name="Najaraj S.H.N."/>
            <person name="Harsha G.H.G."/>
            <person name="Madugundu A.M."/>
            <person name="Renuse S.R."/>
            <person name="Holt D.H."/>
            <person name="Pandey A.P."/>
            <person name="Papenfuss A.P."/>
            <person name="Gasser R.B.G."/>
            <person name="Fischer K.F."/>
        </authorList>
    </citation>
    <scope>NUCLEOTIDE SEQUENCE</scope>
    <source>
        <strain evidence="15">SSS_KF_BRIS2020</strain>
    </source>
</reference>
<comment type="catalytic activity">
    <reaction evidence="13">
        <text>beta-D-fructose 6-phosphate + ATP = beta-D-fructose 1,6-bisphosphate + ADP + H(+)</text>
        <dbReference type="Rhea" id="RHEA:16109"/>
        <dbReference type="ChEBI" id="CHEBI:15378"/>
        <dbReference type="ChEBI" id="CHEBI:30616"/>
        <dbReference type="ChEBI" id="CHEBI:32966"/>
        <dbReference type="ChEBI" id="CHEBI:57634"/>
        <dbReference type="ChEBI" id="CHEBI:456216"/>
        <dbReference type="EC" id="2.7.1.11"/>
    </reaction>
</comment>
<evidence type="ECO:0000313" key="15">
    <source>
        <dbReference type="EMBL" id="KAF7494089.1"/>
    </source>
</evidence>
<dbReference type="Pfam" id="PF00365">
    <property type="entry name" value="PFK"/>
    <property type="match status" value="2"/>
</dbReference>
<dbReference type="EC" id="2.7.1.11" evidence="4"/>
<dbReference type="EMBL" id="WVUK01000054">
    <property type="protein sequence ID" value="KAF7494089.1"/>
    <property type="molecule type" value="Genomic_DNA"/>
</dbReference>
<dbReference type="GO" id="GO:0030388">
    <property type="term" value="P:fructose 1,6-bisphosphate metabolic process"/>
    <property type="evidence" value="ECO:0007669"/>
    <property type="project" value="TreeGrafter"/>
</dbReference>
<dbReference type="FunFam" id="3.40.50.460:FF:000002">
    <property type="entry name" value="ATP-dependent 6-phosphofructokinase"/>
    <property type="match status" value="1"/>
</dbReference>
<dbReference type="GO" id="GO:0042802">
    <property type="term" value="F:identical protein binding"/>
    <property type="evidence" value="ECO:0007669"/>
    <property type="project" value="TreeGrafter"/>
</dbReference>
<dbReference type="GO" id="GO:0046872">
    <property type="term" value="F:metal ion binding"/>
    <property type="evidence" value="ECO:0007669"/>
    <property type="project" value="UniProtKB-KW"/>
</dbReference>
<evidence type="ECO:0000256" key="3">
    <source>
        <dbReference type="ARBA" id="ARBA00004679"/>
    </source>
</evidence>
<dbReference type="InterPro" id="IPR000023">
    <property type="entry name" value="Phosphofructokinase_dom"/>
</dbReference>
<dbReference type="SUPFAM" id="SSF53784">
    <property type="entry name" value="Phosphofructokinase"/>
    <property type="match status" value="2"/>
</dbReference>
<dbReference type="InterPro" id="IPR035966">
    <property type="entry name" value="PKF_sf"/>
</dbReference>
<evidence type="ECO:0000256" key="9">
    <source>
        <dbReference type="ARBA" id="ARBA00022777"/>
    </source>
</evidence>
<dbReference type="Gene3D" id="3.40.50.450">
    <property type="match status" value="3"/>
</dbReference>
<keyword evidence="9 15" id="KW-0418">Kinase</keyword>
<dbReference type="GO" id="GO:0016208">
    <property type="term" value="F:AMP binding"/>
    <property type="evidence" value="ECO:0007669"/>
    <property type="project" value="TreeGrafter"/>
</dbReference>
<dbReference type="GO" id="GO:0070095">
    <property type="term" value="F:fructose-6-phosphate binding"/>
    <property type="evidence" value="ECO:0007669"/>
    <property type="project" value="TreeGrafter"/>
</dbReference>
<accession>A0A834RCM0</accession>
<reference evidence="16" key="3">
    <citation type="submission" date="2022-06" db="UniProtKB">
        <authorList>
            <consortium name="EnsemblMetazoa"/>
        </authorList>
    </citation>
    <scope>IDENTIFICATION</scope>
</reference>
<evidence type="ECO:0000259" key="14">
    <source>
        <dbReference type="Pfam" id="PF00365"/>
    </source>
</evidence>
<keyword evidence="12" id="KW-0324">Glycolysis</keyword>
<evidence type="ECO:0000313" key="16">
    <source>
        <dbReference type="EnsemblMetazoa" id="KAF7494089.1"/>
    </source>
</evidence>
<dbReference type="PRINTS" id="PR00476">
    <property type="entry name" value="PHFRCTKINASE"/>
</dbReference>
<name>A0A834RCM0_SARSC</name>
<dbReference type="GO" id="GO:0048029">
    <property type="term" value="F:monosaccharide binding"/>
    <property type="evidence" value="ECO:0007669"/>
    <property type="project" value="TreeGrafter"/>
</dbReference>
<feature type="domain" description="Phosphofructokinase" evidence="14">
    <location>
        <begin position="433"/>
        <end position="751"/>
    </location>
</feature>